<dbReference type="InterPro" id="IPR039859">
    <property type="entry name" value="PFA4/ZDH16/20/ERF2-like"/>
</dbReference>
<feature type="domain" description="Palmitoyltransferase DHHC" evidence="9">
    <location>
        <begin position="152"/>
        <end position="298"/>
    </location>
</feature>
<dbReference type="EC" id="2.3.1.225" evidence="7"/>
<keyword evidence="4 7" id="KW-1133">Transmembrane helix</keyword>
<feature type="transmembrane region" description="Helical" evidence="7">
    <location>
        <begin position="256"/>
        <end position="287"/>
    </location>
</feature>
<feature type="signal peptide" evidence="8">
    <location>
        <begin position="1"/>
        <end position="20"/>
    </location>
</feature>
<evidence type="ECO:0000256" key="8">
    <source>
        <dbReference type="SAM" id="SignalP"/>
    </source>
</evidence>
<evidence type="ECO:0000313" key="10">
    <source>
        <dbReference type="EMBL" id="ETW08187.1"/>
    </source>
</evidence>
<comment type="domain">
    <text evidence="7">The DHHC domain is required for palmitoyltransferase activity.</text>
</comment>
<reference evidence="10" key="1">
    <citation type="submission" date="2013-12" db="EMBL/GenBank/DDBJ databases">
        <title>The Genome Sequence of Aphanomyces invadans NJM9701.</title>
        <authorList>
            <consortium name="The Broad Institute Genomics Platform"/>
            <person name="Russ C."/>
            <person name="Tyler B."/>
            <person name="van West P."/>
            <person name="Dieguez-Uribeondo J."/>
            <person name="Young S.K."/>
            <person name="Zeng Q."/>
            <person name="Gargeya S."/>
            <person name="Fitzgerald M."/>
            <person name="Abouelleil A."/>
            <person name="Alvarado L."/>
            <person name="Chapman S.B."/>
            <person name="Gainer-Dewar J."/>
            <person name="Goldberg J."/>
            <person name="Griggs A."/>
            <person name="Gujja S."/>
            <person name="Hansen M."/>
            <person name="Howarth C."/>
            <person name="Imamovic A."/>
            <person name="Ireland A."/>
            <person name="Larimer J."/>
            <person name="McCowan C."/>
            <person name="Murphy C."/>
            <person name="Pearson M."/>
            <person name="Poon T.W."/>
            <person name="Priest M."/>
            <person name="Roberts A."/>
            <person name="Saif S."/>
            <person name="Shea T."/>
            <person name="Sykes S."/>
            <person name="Wortman J."/>
            <person name="Nusbaum C."/>
            <person name="Birren B."/>
        </authorList>
    </citation>
    <scope>NUCLEOTIDE SEQUENCE [LARGE SCALE GENOMIC DNA]</scope>
    <source>
        <strain evidence="10">NJM9701</strain>
    </source>
</reference>
<protein>
    <recommendedName>
        <fullName evidence="7">Palmitoyltransferase</fullName>
        <ecNumber evidence="7">2.3.1.225</ecNumber>
    </recommendedName>
</protein>
<dbReference type="EMBL" id="KI913953">
    <property type="protein sequence ID" value="ETW08187.1"/>
    <property type="molecule type" value="Genomic_DNA"/>
</dbReference>
<evidence type="ECO:0000256" key="5">
    <source>
        <dbReference type="ARBA" id="ARBA00023136"/>
    </source>
</evidence>
<feature type="transmembrane region" description="Helical" evidence="7">
    <location>
        <begin position="197"/>
        <end position="221"/>
    </location>
</feature>
<dbReference type="PROSITE" id="PS50216">
    <property type="entry name" value="DHHC"/>
    <property type="match status" value="1"/>
</dbReference>
<keyword evidence="6 7" id="KW-0012">Acyltransferase</keyword>
<accession>A0A024UQQ4</accession>
<keyword evidence="2 7" id="KW-0808">Transferase</keyword>
<dbReference type="Pfam" id="PF01529">
    <property type="entry name" value="DHHC"/>
    <property type="match status" value="1"/>
</dbReference>
<dbReference type="GO" id="GO:0016020">
    <property type="term" value="C:membrane"/>
    <property type="evidence" value="ECO:0007669"/>
    <property type="project" value="UniProtKB-SubCell"/>
</dbReference>
<evidence type="ECO:0000259" key="9">
    <source>
        <dbReference type="Pfam" id="PF01529"/>
    </source>
</evidence>
<dbReference type="OrthoDB" id="5977743at2759"/>
<dbReference type="PANTHER" id="PTHR22883">
    <property type="entry name" value="ZINC FINGER DHHC DOMAIN CONTAINING PROTEIN"/>
    <property type="match status" value="1"/>
</dbReference>
<name>A0A024UQQ4_9STRA</name>
<dbReference type="RefSeq" id="XP_008861992.1">
    <property type="nucleotide sequence ID" value="XM_008863770.1"/>
</dbReference>
<dbReference type="InterPro" id="IPR001594">
    <property type="entry name" value="Palmitoyltrfase_DHHC"/>
</dbReference>
<keyword evidence="8" id="KW-0732">Signal</keyword>
<evidence type="ECO:0000256" key="2">
    <source>
        <dbReference type="ARBA" id="ARBA00022679"/>
    </source>
</evidence>
<dbReference type="GO" id="GO:0005794">
    <property type="term" value="C:Golgi apparatus"/>
    <property type="evidence" value="ECO:0007669"/>
    <property type="project" value="TreeGrafter"/>
</dbReference>
<keyword evidence="5 7" id="KW-0472">Membrane</keyword>
<evidence type="ECO:0000256" key="7">
    <source>
        <dbReference type="RuleBase" id="RU079119"/>
    </source>
</evidence>
<organism evidence="10">
    <name type="scientific">Aphanomyces invadans</name>
    <dbReference type="NCBI Taxonomy" id="157072"/>
    <lineage>
        <taxon>Eukaryota</taxon>
        <taxon>Sar</taxon>
        <taxon>Stramenopiles</taxon>
        <taxon>Oomycota</taxon>
        <taxon>Saprolegniomycetes</taxon>
        <taxon>Saprolegniales</taxon>
        <taxon>Verrucalvaceae</taxon>
        <taxon>Aphanomyces</taxon>
    </lineage>
</organism>
<dbReference type="VEuPathDB" id="FungiDB:H310_00843"/>
<feature type="transmembrane region" description="Helical" evidence="7">
    <location>
        <begin position="78"/>
        <end position="98"/>
    </location>
</feature>
<dbReference type="AlphaFoldDB" id="A0A024UQQ4"/>
<gene>
    <name evidence="10" type="ORF">H310_00843</name>
</gene>
<evidence type="ECO:0000256" key="3">
    <source>
        <dbReference type="ARBA" id="ARBA00022692"/>
    </source>
</evidence>
<dbReference type="eggNOG" id="KOG1312">
    <property type="taxonomic scope" value="Eukaryota"/>
</dbReference>
<comment type="subcellular location">
    <subcellularLocation>
        <location evidence="1">Membrane</location>
        <topology evidence="1">Multi-pass membrane protein</topology>
    </subcellularLocation>
</comment>
<dbReference type="GO" id="GO:0019706">
    <property type="term" value="F:protein-cysteine S-palmitoyltransferase activity"/>
    <property type="evidence" value="ECO:0007669"/>
    <property type="project" value="UniProtKB-EC"/>
</dbReference>
<evidence type="ECO:0000256" key="6">
    <source>
        <dbReference type="ARBA" id="ARBA00023315"/>
    </source>
</evidence>
<proteinExistence type="inferred from homology"/>
<dbReference type="GO" id="GO:0005783">
    <property type="term" value="C:endoplasmic reticulum"/>
    <property type="evidence" value="ECO:0007669"/>
    <property type="project" value="TreeGrafter"/>
</dbReference>
<evidence type="ECO:0000256" key="4">
    <source>
        <dbReference type="ARBA" id="ARBA00022989"/>
    </source>
</evidence>
<comment type="catalytic activity">
    <reaction evidence="7">
        <text>L-cysteinyl-[protein] + hexadecanoyl-CoA = S-hexadecanoyl-L-cysteinyl-[protein] + CoA</text>
        <dbReference type="Rhea" id="RHEA:36683"/>
        <dbReference type="Rhea" id="RHEA-COMP:10131"/>
        <dbReference type="Rhea" id="RHEA-COMP:11032"/>
        <dbReference type="ChEBI" id="CHEBI:29950"/>
        <dbReference type="ChEBI" id="CHEBI:57287"/>
        <dbReference type="ChEBI" id="CHEBI:57379"/>
        <dbReference type="ChEBI" id="CHEBI:74151"/>
        <dbReference type="EC" id="2.3.1.225"/>
    </reaction>
</comment>
<feature type="chain" id="PRO_5001538377" description="Palmitoyltransferase" evidence="8">
    <location>
        <begin position="21"/>
        <end position="353"/>
    </location>
</feature>
<dbReference type="GO" id="GO:0006612">
    <property type="term" value="P:protein targeting to membrane"/>
    <property type="evidence" value="ECO:0007669"/>
    <property type="project" value="TreeGrafter"/>
</dbReference>
<dbReference type="GeneID" id="20077893"/>
<sequence>MAIAVVALALPLCLVGLVYCVDPTKSGNLSSLHRLVLEDLPALTSAALLKLCGPRIHSGVVDSVDYVLYRPNPLMQMVYLHLVIGGYALFVMFAQPLLPNVYLSYNHVYFTGGAALLALLTFIQASTANPGIVTMRTMAEYQTYNFDEVMYKTANSCKTCRCNKPARSKHCSVCDMCVARFDHPWLNSCVGERNYRYFVLFILVNAGLCAYSAVVLLYTLLGEVVALQLFESKYINQATGEPTDATVWIVTRYVIYLYPVVCMLFFMCVVMGVALIAFSVFHAYLIVSNRTTNEFFKYVARGWRYLQIAAVRQRSMTANAQATAKSFYSQSVARNVAEVLFPRCAAPKAMKQD</sequence>
<evidence type="ECO:0000256" key="1">
    <source>
        <dbReference type="ARBA" id="ARBA00004141"/>
    </source>
</evidence>
<comment type="similarity">
    <text evidence="7">Belongs to the DHHC palmitoyltransferase family.</text>
</comment>
<keyword evidence="3 7" id="KW-0812">Transmembrane</keyword>